<protein>
    <submittedName>
        <fullName evidence="2">Uncharacterized protein</fullName>
    </submittedName>
</protein>
<feature type="region of interest" description="Disordered" evidence="1">
    <location>
        <begin position="1"/>
        <end position="24"/>
    </location>
</feature>
<feature type="compositionally biased region" description="Polar residues" evidence="1">
    <location>
        <begin position="1"/>
        <end position="15"/>
    </location>
</feature>
<keyword evidence="3" id="KW-1185">Reference proteome</keyword>
<dbReference type="AlphaFoldDB" id="A0A1I1U7J0"/>
<name>A0A1I1U7J0_9GAMM</name>
<dbReference type="STRING" id="1123397.SAMN05660831_02056"/>
<dbReference type="RefSeq" id="WP_093428691.1">
    <property type="nucleotide sequence ID" value="NZ_FOMJ01000007.1"/>
</dbReference>
<reference evidence="2 3" key="1">
    <citation type="submission" date="2016-10" db="EMBL/GenBank/DDBJ databases">
        <authorList>
            <person name="de Groot N.N."/>
        </authorList>
    </citation>
    <scope>NUCLEOTIDE SEQUENCE [LARGE SCALE GENOMIC DNA]</scope>
    <source>
        <strain evidence="2 3">HL3</strain>
    </source>
</reference>
<accession>A0A1I1U7J0</accession>
<evidence type="ECO:0000313" key="2">
    <source>
        <dbReference type="EMBL" id="SFD66747.1"/>
    </source>
</evidence>
<organism evidence="2 3">
    <name type="scientific">Thiohalospira halophila DSM 15071</name>
    <dbReference type="NCBI Taxonomy" id="1123397"/>
    <lineage>
        <taxon>Bacteria</taxon>
        <taxon>Pseudomonadati</taxon>
        <taxon>Pseudomonadota</taxon>
        <taxon>Gammaproteobacteria</taxon>
        <taxon>Thiohalospirales</taxon>
        <taxon>Thiohalospiraceae</taxon>
        <taxon>Thiohalospira</taxon>
    </lineage>
</organism>
<dbReference type="EMBL" id="FOMJ01000007">
    <property type="protein sequence ID" value="SFD66747.1"/>
    <property type="molecule type" value="Genomic_DNA"/>
</dbReference>
<dbReference type="Proteomes" id="UP000198611">
    <property type="component" value="Unassembled WGS sequence"/>
</dbReference>
<evidence type="ECO:0000313" key="3">
    <source>
        <dbReference type="Proteomes" id="UP000198611"/>
    </source>
</evidence>
<sequence>MENSDQINHGGASNKQAKDYRGRPIKGWEVKGYEDAAETLPADPQEAVERAFRAGEHEQVDPSDAPTSVTVVGYVPMALPSEQRMADFMLTHLYEWLGEEYGPDPSIGDEEMQANQADPAIWDKARELVAMVGEQYPVWPCEPSEVEIEVDPREYLEE</sequence>
<evidence type="ECO:0000256" key="1">
    <source>
        <dbReference type="SAM" id="MobiDB-lite"/>
    </source>
</evidence>
<gene>
    <name evidence="2" type="ORF">SAMN05660831_02056</name>
</gene>
<proteinExistence type="predicted"/>